<dbReference type="SUPFAM" id="SSF51735">
    <property type="entry name" value="NAD(P)-binding Rossmann-fold domains"/>
    <property type="match status" value="1"/>
</dbReference>
<dbReference type="PANTHER" id="PTHR43000">
    <property type="entry name" value="DTDP-D-GLUCOSE 4,6-DEHYDRATASE-RELATED"/>
    <property type="match status" value="1"/>
</dbReference>
<dbReference type="AlphaFoldDB" id="H0EAW3"/>
<dbReference type="Pfam" id="PF01370">
    <property type="entry name" value="Epimerase"/>
    <property type="match status" value="1"/>
</dbReference>
<dbReference type="EMBL" id="AGUD01000299">
    <property type="protein sequence ID" value="EHN09181.1"/>
    <property type="molecule type" value="Genomic_DNA"/>
</dbReference>
<dbReference type="PATRIC" id="fig|1097667.3.peg.3952"/>
<comment type="caution">
    <text evidence="3">The sequence shown here is derived from an EMBL/GenBank/DDBJ whole genome shotgun (WGS) entry which is preliminary data.</text>
</comment>
<name>H0EAW3_9ACTN</name>
<gene>
    <name evidence="3" type="ORF">PAI11_39880</name>
</gene>
<dbReference type="OrthoDB" id="9811425at2"/>
<evidence type="ECO:0000313" key="4">
    <source>
        <dbReference type="Proteomes" id="UP000005143"/>
    </source>
</evidence>
<dbReference type="Gene3D" id="3.40.50.720">
    <property type="entry name" value="NAD(P)-binding Rossmann-like Domain"/>
    <property type="match status" value="1"/>
</dbReference>
<accession>H0EAW3</accession>
<comment type="similarity">
    <text evidence="1">Belongs to the NAD(P)-dependent epimerase/dehydratase family.</text>
</comment>
<reference evidence="3 4" key="1">
    <citation type="journal article" date="2013" name="Biodegradation">
        <title>Quantitative proteomic analysis of ibuprofen-degrading Patulibacter sp. strain I11.</title>
        <authorList>
            <person name="Almeida B."/>
            <person name="Kjeldal H."/>
            <person name="Lolas I."/>
            <person name="Knudsen A.D."/>
            <person name="Carvalho G."/>
            <person name="Nielsen K.L."/>
            <person name="Barreto Crespo M.T."/>
            <person name="Stensballe A."/>
            <person name="Nielsen J.L."/>
        </authorList>
    </citation>
    <scope>NUCLEOTIDE SEQUENCE [LARGE SCALE GENOMIC DNA]</scope>
    <source>
        <strain evidence="3 4">I11</strain>
    </source>
</reference>
<evidence type="ECO:0000313" key="3">
    <source>
        <dbReference type="EMBL" id="EHN09181.1"/>
    </source>
</evidence>
<keyword evidence="4" id="KW-1185">Reference proteome</keyword>
<dbReference type="InterPro" id="IPR036291">
    <property type="entry name" value="NAD(P)-bd_dom_sf"/>
</dbReference>
<evidence type="ECO:0000259" key="2">
    <source>
        <dbReference type="Pfam" id="PF01370"/>
    </source>
</evidence>
<organism evidence="3 4">
    <name type="scientific">Patulibacter medicamentivorans</name>
    <dbReference type="NCBI Taxonomy" id="1097667"/>
    <lineage>
        <taxon>Bacteria</taxon>
        <taxon>Bacillati</taxon>
        <taxon>Actinomycetota</taxon>
        <taxon>Thermoleophilia</taxon>
        <taxon>Solirubrobacterales</taxon>
        <taxon>Patulibacteraceae</taxon>
        <taxon>Patulibacter</taxon>
    </lineage>
</organism>
<sequence length="338" mass="36920">MTGFGQSMRGRSVFVTGAYGMLGAWLVRALLERGAHVTVLRRDQVRASMLRLDGLEDQCAVVQGDLVAEGVVERAIGEYECDTVFHLAAQTIVGTANRSPVSTFEANIKGTWVLMEACRLQGVERVIVAASDKAYGPHETLPYQEHFALQPKFPYDVSKAATDLIARSYWHTYGVPTAVTRLANIYGGGDLNRSRLLPEAIAAVLRGRAPVIRSDGSPERDFLYVEDAANAYLAICDQLDADADRPDEPLQARGHAFNAGGDRPHSVKSVIDAVVRVSGVDLQPDIRGKGTPSGEIDRQYVDSTKLREQTGWAPLVGLDEGIERTISWYREHPDAIAT</sequence>
<feature type="domain" description="NAD-dependent epimerase/dehydratase" evidence="2">
    <location>
        <begin position="13"/>
        <end position="243"/>
    </location>
</feature>
<dbReference type="InterPro" id="IPR001509">
    <property type="entry name" value="Epimerase_deHydtase"/>
</dbReference>
<proteinExistence type="inferred from homology"/>
<protein>
    <submittedName>
        <fullName evidence="3">NAD-dependent epimerase/dehydratase</fullName>
    </submittedName>
</protein>
<evidence type="ECO:0000256" key="1">
    <source>
        <dbReference type="ARBA" id="ARBA00007637"/>
    </source>
</evidence>
<dbReference type="RefSeq" id="WP_007578525.1">
    <property type="nucleotide sequence ID" value="NZ_AGUD01000299.1"/>
</dbReference>
<dbReference type="Proteomes" id="UP000005143">
    <property type="component" value="Unassembled WGS sequence"/>
</dbReference>